<evidence type="ECO:0000256" key="1">
    <source>
        <dbReference type="ARBA" id="ARBA00012493"/>
    </source>
</evidence>
<dbReference type="InterPro" id="IPR043502">
    <property type="entry name" value="DNA/RNA_pol_sf"/>
</dbReference>
<evidence type="ECO:0000259" key="10">
    <source>
        <dbReference type="Pfam" id="PF17917"/>
    </source>
</evidence>
<dbReference type="InterPro" id="IPR000477">
    <property type="entry name" value="RT_dom"/>
</dbReference>
<dbReference type="InterPro" id="IPR036397">
    <property type="entry name" value="RNaseH_sf"/>
</dbReference>
<dbReference type="Gene3D" id="2.40.70.10">
    <property type="entry name" value="Acid Proteases"/>
    <property type="match status" value="1"/>
</dbReference>
<feature type="domain" description="Reverse transcriptase RNase H-like" evidence="10">
    <location>
        <begin position="487"/>
        <end position="583"/>
    </location>
</feature>
<proteinExistence type="predicted"/>
<dbReference type="InterPro" id="IPR021109">
    <property type="entry name" value="Peptidase_aspartic_dom_sf"/>
</dbReference>
<protein>
    <recommendedName>
        <fullName evidence="1">RNA-directed DNA polymerase</fullName>
        <ecNumber evidence="1">2.7.7.49</ecNumber>
    </recommendedName>
</protein>
<dbReference type="InterPro" id="IPR012337">
    <property type="entry name" value="RNaseH-like_sf"/>
</dbReference>
<dbReference type="SUPFAM" id="SSF56672">
    <property type="entry name" value="DNA/RNA polymerases"/>
    <property type="match status" value="1"/>
</dbReference>
<keyword evidence="6" id="KW-0378">Hydrolase</keyword>
<evidence type="ECO:0000256" key="2">
    <source>
        <dbReference type="ARBA" id="ARBA00022679"/>
    </source>
</evidence>
<dbReference type="Gene3D" id="3.10.10.10">
    <property type="entry name" value="HIV Type 1 Reverse Transcriptase, subunit A, domain 1"/>
    <property type="match status" value="1"/>
</dbReference>
<dbReference type="GO" id="GO:0004519">
    <property type="term" value="F:endonuclease activity"/>
    <property type="evidence" value="ECO:0007669"/>
    <property type="project" value="UniProtKB-KW"/>
</dbReference>
<evidence type="ECO:0000313" key="11">
    <source>
        <dbReference type="EMBL" id="KAA3471085.1"/>
    </source>
</evidence>
<feature type="domain" description="Reverse transcriptase" evidence="9">
    <location>
        <begin position="403"/>
        <end position="458"/>
    </location>
</feature>
<dbReference type="GO" id="GO:0003676">
    <property type="term" value="F:nucleic acid binding"/>
    <property type="evidence" value="ECO:0007669"/>
    <property type="project" value="InterPro"/>
</dbReference>
<dbReference type="Gene3D" id="3.10.20.370">
    <property type="match status" value="1"/>
</dbReference>
<dbReference type="Proteomes" id="UP000325315">
    <property type="component" value="Unassembled WGS sequence"/>
</dbReference>
<dbReference type="Pfam" id="PF17917">
    <property type="entry name" value="RT_RNaseH"/>
    <property type="match status" value="1"/>
</dbReference>
<dbReference type="InterPro" id="IPR043128">
    <property type="entry name" value="Rev_trsase/Diguanyl_cyclase"/>
</dbReference>
<keyword evidence="7" id="KW-0695">RNA-directed DNA polymerase</keyword>
<dbReference type="Pfam" id="PF08284">
    <property type="entry name" value="RVP_2"/>
    <property type="match status" value="1"/>
</dbReference>
<dbReference type="FunFam" id="3.30.70.270:FF:000003">
    <property type="entry name" value="Transposon Ty3-G Gag-Pol polyprotein"/>
    <property type="match status" value="1"/>
</dbReference>
<dbReference type="EMBL" id="SMMG02000006">
    <property type="protein sequence ID" value="KAA3471085.1"/>
    <property type="molecule type" value="Genomic_DNA"/>
</dbReference>
<name>A0A5B6VQ48_9ROSI</name>
<feature type="region of interest" description="Disordered" evidence="8">
    <location>
        <begin position="70"/>
        <end position="133"/>
    </location>
</feature>
<dbReference type="PANTHER" id="PTHR37984:SF5">
    <property type="entry name" value="PROTEIN NYNRIN-LIKE"/>
    <property type="match status" value="1"/>
</dbReference>
<dbReference type="Pfam" id="PF00078">
    <property type="entry name" value="RVT_1"/>
    <property type="match status" value="2"/>
</dbReference>
<dbReference type="CDD" id="cd01647">
    <property type="entry name" value="RT_LTR"/>
    <property type="match status" value="1"/>
</dbReference>
<keyword evidence="3" id="KW-0548">Nucleotidyltransferase</keyword>
<dbReference type="Gene3D" id="3.30.420.10">
    <property type="entry name" value="Ribonuclease H-like superfamily/Ribonuclease H"/>
    <property type="match status" value="1"/>
</dbReference>
<dbReference type="GO" id="GO:0003964">
    <property type="term" value="F:RNA-directed DNA polymerase activity"/>
    <property type="evidence" value="ECO:0007669"/>
    <property type="project" value="UniProtKB-KW"/>
</dbReference>
<evidence type="ECO:0000256" key="7">
    <source>
        <dbReference type="ARBA" id="ARBA00022918"/>
    </source>
</evidence>
<feature type="domain" description="Reverse transcriptase" evidence="9">
    <location>
        <begin position="328"/>
        <end position="399"/>
    </location>
</feature>
<dbReference type="AlphaFoldDB" id="A0A5B6VQ48"/>
<keyword evidence="2" id="KW-0808">Transferase</keyword>
<keyword evidence="12" id="KW-1185">Reference proteome</keyword>
<dbReference type="CDD" id="cd09274">
    <property type="entry name" value="RNase_HI_RT_Ty3"/>
    <property type="match status" value="1"/>
</dbReference>
<dbReference type="CDD" id="cd00303">
    <property type="entry name" value="retropepsin_like"/>
    <property type="match status" value="1"/>
</dbReference>
<accession>A0A5B6VQ48</accession>
<organism evidence="11 12">
    <name type="scientific">Gossypium australe</name>
    <dbReference type="NCBI Taxonomy" id="47621"/>
    <lineage>
        <taxon>Eukaryota</taxon>
        <taxon>Viridiplantae</taxon>
        <taxon>Streptophyta</taxon>
        <taxon>Embryophyta</taxon>
        <taxon>Tracheophyta</taxon>
        <taxon>Spermatophyta</taxon>
        <taxon>Magnoliopsida</taxon>
        <taxon>eudicotyledons</taxon>
        <taxon>Gunneridae</taxon>
        <taxon>Pentapetalae</taxon>
        <taxon>rosids</taxon>
        <taxon>malvids</taxon>
        <taxon>Malvales</taxon>
        <taxon>Malvaceae</taxon>
        <taxon>Malvoideae</taxon>
        <taxon>Gossypium</taxon>
    </lineage>
</organism>
<dbReference type="SUPFAM" id="SSF53098">
    <property type="entry name" value="Ribonuclease H-like"/>
    <property type="match status" value="1"/>
</dbReference>
<evidence type="ECO:0000259" key="9">
    <source>
        <dbReference type="Pfam" id="PF00078"/>
    </source>
</evidence>
<keyword evidence="4" id="KW-0540">Nuclease</keyword>
<evidence type="ECO:0000256" key="8">
    <source>
        <dbReference type="SAM" id="MobiDB-lite"/>
    </source>
</evidence>
<dbReference type="OrthoDB" id="779927at2759"/>
<sequence length="780" mass="90191">MSVTEYELEFVRRSKYARECISTEAIMCKRFEDGLTEDIKLLVEILELKEFVVLVDRAYKAEELGKEKRKADFEARDSRKRSMSKPYQSSSKKSRDLYTCSNASIGYPNRDRGKQYSRNVTSSKGVTKDSAVRSEARAPAKAYAIRAGEKASSPDVITDKFSLYDTNVITLIDPGSTHSYVCENLVFSKSLPLESTEFMIKVSNPLGKYVLLDKVCKNCPLMTRGYYFLADLMLLPFDEFDVILGMDWLNLHDAVVNCRRKIIELRCHNSEIIHIELDDLSGLLVVISLMSAQKYVKKVCKAYLTYVLDTKVSELKIESVPGAPVLFVKKKDGSMRMCIDYHRLNKVTIKNMYPLLRIDDLFDQLKRATVFSKIDLRSGYYQLRVKDSDMPKTAFRTRPYLDRFVVVFIDDILIYSRDKSKHAEHLRIVLQTLRDKKLFAKFSKCEFWLREVRFLGHIVSVEGIRVDPSKISTIVDWKPPRNISEGKEFVIFSDASLNGSGCVLMQEGKVIAYASRQLKPHEKNYPTDDLQLAAIVFALKIWRHYLYDEKCHIFTDHKSLKYIMTQKDLNLRQRRWLELLKDYELVINYYPGKANVVADALSMKRDISEFVLRCLVCQQVKAEHQVPSGLLQLVMIPEWKWNRVTMDFVSGLPLSPKKKDAIWVVVDRLTKSTHFIPVCSDYSLDKLVELYISKIVRLHGVPVSIISDRNMSEKKIHGVDLIRETEDKVKVISDSLKAASDRQKSYVDLKRKDIEFQIGDRVFLKVYSWKKILCFGRKGN</sequence>
<evidence type="ECO:0000256" key="3">
    <source>
        <dbReference type="ARBA" id="ARBA00022695"/>
    </source>
</evidence>
<evidence type="ECO:0000256" key="6">
    <source>
        <dbReference type="ARBA" id="ARBA00022801"/>
    </source>
</evidence>
<gene>
    <name evidence="11" type="ORF">EPI10_016740</name>
</gene>
<feature type="compositionally biased region" description="Polar residues" evidence="8">
    <location>
        <begin position="116"/>
        <end position="125"/>
    </location>
</feature>
<dbReference type="PANTHER" id="PTHR37984">
    <property type="entry name" value="PROTEIN CBG26694"/>
    <property type="match status" value="1"/>
</dbReference>
<dbReference type="EC" id="2.7.7.49" evidence="1"/>
<dbReference type="GO" id="GO:0016787">
    <property type="term" value="F:hydrolase activity"/>
    <property type="evidence" value="ECO:0007669"/>
    <property type="project" value="UniProtKB-KW"/>
</dbReference>
<keyword evidence="5" id="KW-0255">Endonuclease</keyword>
<evidence type="ECO:0000313" key="12">
    <source>
        <dbReference type="Proteomes" id="UP000325315"/>
    </source>
</evidence>
<dbReference type="Gene3D" id="3.30.70.270">
    <property type="match status" value="2"/>
</dbReference>
<dbReference type="InterPro" id="IPR050951">
    <property type="entry name" value="Retrovirus_Pol_polyprotein"/>
</dbReference>
<evidence type="ECO:0000256" key="4">
    <source>
        <dbReference type="ARBA" id="ARBA00022722"/>
    </source>
</evidence>
<evidence type="ECO:0000256" key="5">
    <source>
        <dbReference type="ARBA" id="ARBA00022759"/>
    </source>
</evidence>
<dbReference type="InterPro" id="IPR041373">
    <property type="entry name" value="RT_RNaseH"/>
</dbReference>
<reference evidence="11" key="1">
    <citation type="submission" date="2019-08" db="EMBL/GenBank/DDBJ databases">
        <authorList>
            <person name="Liu F."/>
        </authorList>
    </citation>
    <scope>NUCLEOTIDE SEQUENCE [LARGE SCALE GENOMIC DNA]</scope>
    <source>
        <strain evidence="11">PA1801</strain>
        <tissue evidence="11">Leaf</tissue>
    </source>
</reference>
<comment type="caution">
    <text evidence="11">The sequence shown here is derived from an EMBL/GenBank/DDBJ whole genome shotgun (WGS) entry which is preliminary data.</text>
</comment>